<reference evidence="3 4" key="1">
    <citation type="submission" date="2020-09" db="EMBL/GenBank/DDBJ databases">
        <title>Pseudoxanthomonas sp. CAU 1598 isolated from sand of Yaerae Beach.</title>
        <authorList>
            <person name="Kim W."/>
        </authorList>
    </citation>
    <scope>NUCLEOTIDE SEQUENCE [LARGE SCALE GENOMIC DNA]</scope>
    <source>
        <strain evidence="3 4">CAU 1598</strain>
    </source>
</reference>
<dbReference type="RefSeq" id="WP_192031218.1">
    <property type="nucleotide sequence ID" value="NZ_JACYTR010000065.1"/>
</dbReference>
<sequence length="504" mass="55842">MFPSIWPWHHRPMRLCLAVLLICLPCLSTAAETLIERWYSVRLEQRHVGYLLATRELQDDRLISRSELRIQLERNGEPLSVESEETSIETPSGIPLAFGSRFETSGTRSEVSGTIDAFGQVRATIERAGRSETVDMQWPGNALLSEGQRLRLQAFLAGDAEHNAFLAFDPTSLRALEVTHRRTADAANPFDQSVLASFAASATTALTQRIGRDGSAIESRILYERESAVPLAMRVPALGLLLEFVACDRQCAMATPQSADVLARATVRSPRPLSRAERVRALQFGIEIEGRSADALANVPGQYLTGTAKRPRLLIDPEGGWLPPPEPQDTASTPWLQSNDPAIQSLAARTVQGEEREHQRMRLLERRVREVIRTKSLRIGYASAREALELAEGDCTEHAVLLAALARASNIPARVVTGLAYATRFGDRRHVFVPHAWVIAWVDGRWRGYDAALPRFDAAHIGMAAGHGDPFDFYSGLELLGRLQIRSIKPASQQALRTAKQVWQ</sequence>
<protein>
    <submittedName>
        <fullName evidence="3">Transglutaminase domain-containing protein</fullName>
    </submittedName>
</protein>
<dbReference type="Proteomes" id="UP000613768">
    <property type="component" value="Unassembled WGS sequence"/>
</dbReference>
<dbReference type="AlphaFoldDB" id="A0AAW3ZTW5"/>
<keyword evidence="4" id="KW-1185">Reference proteome</keyword>
<feature type="region of interest" description="Disordered" evidence="1">
    <location>
        <begin position="317"/>
        <end position="336"/>
    </location>
</feature>
<gene>
    <name evidence="3" type="ORF">IFO71_18780</name>
</gene>
<organism evidence="3 4">
    <name type="scientific">Pseudomarimonas arenosa</name>
    <dbReference type="NCBI Taxonomy" id="2774145"/>
    <lineage>
        <taxon>Bacteria</taxon>
        <taxon>Pseudomonadati</taxon>
        <taxon>Pseudomonadota</taxon>
        <taxon>Gammaproteobacteria</taxon>
        <taxon>Lysobacterales</taxon>
        <taxon>Lysobacteraceae</taxon>
        <taxon>Pseudomarimonas</taxon>
    </lineage>
</organism>
<dbReference type="PANTHER" id="PTHR33490">
    <property type="entry name" value="BLR5614 PROTEIN-RELATED"/>
    <property type="match status" value="1"/>
</dbReference>
<dbReference type="Gene3D" id="3.10.620.30">
    <property type="match status" value="1"/>
</dbReference>
<accession>A0AAW3ZTW5</accession>
<comment type="caution">
    <text evidence="3">The sequence shown here is derived from an EMBL/GenBank/DDBJ whole genome shotgun (WGS) entry which is preliminary data.</text>
</comment>
<dbReference type="SUPFAM" id="SSF54001">
    <property type="entry name" value="Cysteine proteinases"/>
    <property type="match status" value="1"/>
</dbReference>
<dbReference type="EMBL" id="JACYTR010000065">
    <property type="protein sequence ID" value="MBD8527797.1"/>
    <property type="molecule type" value="Genomic_DNA"/>
</dbReference>
<feature type="domain" description="Transglutaminase-like" evidence="2">
    <location>
        <begin position="387"/>
        <end position="453"/>
    </location>
</feature>
<proteinExistence type="predicted"/>
<dbReference type="SMART" id="SM00460">
    <property type="entry name" value="TGc"/>
    <property type="match status" value="1"/>
</dbReference>
<evidence type="ECO:0000259" key="2">
    <source>
        <dbReference type="SMART" id="SM00460"/>
    </source>
</evidence>
<dbReference type="Pfam" id="PF01841">
    <property type="entry name" value="Transglut_core"/>
    <property type="match status" value="1"/>
</dbReference>
<evidence type="ECO:0000313" key="4">
    <source>
        <dbReference type="Proteomes" id="UP000613768"/>
    </source>
</evidence>
<dbReference type="InterPro" id="IPR002931">
    <property type="entry name" value="Transglutaminase-like"/>
</dbReference>
<evidence type="ECO:0000256" key="1">
    <source>
        <dbReference type="SAM" id="MobiDB-lite"/>
    </source>
</evidence>
<evidence type="ECO:0000313" key="3">
    <source>
        <dbReference type="EMBL" id="MBD8527797.1"/>
    </source>
</evidence>
<name>A0AAW3ZTW5_9GAMM</name>
<dbReference type="InterPro" id="IPR038765">
    <property type="entry name" value="Papain-like_cys_pep_sf"/>
</dbReference>
<dbReference type="PANTHER" id="PTHR33490:SF3">
    <property type="entry name" value="CONSERVED INTEGRAL MEMBRANE PROTEIN"/>
    <property type="match status" value="1"/>
</dbReference>